<dbReference type="PANTHER" id="PTHR13902">
    <property type="entry name" value="SERINE/THREONINE-PROTEIN KINASE WNK WITH NO LYSINE -RELATED"/>
    <property type="match status" value="1"/>
</dbReference>
<dbReference type="InterPro" id="IPR024678">
    <property type="entry name" value="Kinase_OSR1/WNK_CCT"/>
</dbReference>
<evidence type="ECO:0000259" key="10">
    <source>
        <dbReference type="PROSITE" id="PS50011"/>
    </source>
</evidence>
<comment type="catalytic activity">
    <reaction evidence="8">
        <text>L-seryl-[protein] + ATP = O-phospho-L-seryl-[protein] + ADP + H(+)</text>
        <dbReference type="Rhea" id="RHEA:17989"/>
        <dbReference type="Rhea" id="RHEA-COMP:9863"/>
        <dbReference type="Rhea" id="RHEA-COMP:11604"/>
        <dbReference type="ChEBI" id="CHEBI:15378"/>
        <dbReference type="ChEBI" id="CHEBI:29999"/>
        <dbReference type="ChEBI" id="CHEBI:30616"/>
        <dbReference type="ChEBI" id="CHEBI:83421"/>
        <dbReference type="ChEBI" id="CHEBI:456216"/>
        <dbReference type="EC" id="2.7.11.1"/>
    </reaction>
</comment>
<evidence type="ECO:0000256" key="6">
    <source>
        <dbReference type="ARBA" id="ARBA00022840"/>
    </source>
</evidence>
<gene>
    <name evidence="11" type="primary">WNK4</name>
    <name evidence="11" type="ORF">BG006_004102</name>
</gene>
<dbReference type="GO" id="GO:0005524">
    <property type="term" value="F:ATP binding"/>
    <property type="evidence" value="ECO:0007669"/>
    <property type="project" value="UniProtKB-KW"/>
</dbReference>
<dbReference type="InterPro" id="IPR008271">
    <property type="entry name" value="Ser/Thr_kinase_AS"/>
</dbReference>
<dbReference type="PROSITE" id="PS00108">
    <property type="entry name" value="PROTEIN_KINASE_ST"/>
    <property type="match status" value="1"/>
</dbReference>
<evidence type="ECO:0000256" key="2">
    <source>
        <dbReference type="ARBA" id="ARBA00022527"/>
    </source>
</evidence>
<keyword evidence="6" id="KW-0067">ATP-binding</keyword>
<dbReference type="Pfam" id="PF12202">
    <property type="entry name" value="OSR1_C"/>
    <property type="match status" value="1"/>
</dbReference>
<feature type="compositionally biased region" description="Polar residues" evidence="9">
    <location>
        <begin position="399"/>
        <end position="427"/>
    </location>
</feature>
<organism evidence="11 12">
    <name type="scientific">Podila minutissima</name>
    <dbReference type="NCBI Taxonomy" id="64525"/>
    <lineage>
        <taxon>Eukaryota</taxon>
        <taxon>Fungi</taxon>
        <taxon>Fungi incertae sedis</taxon>
        <taxon>Mucoromycota</taxon>
        <taxon>Mortierellomycotina</taxon>
        <taxon>Mortierellomycetes</taxon>
        <taxon>Mortierellales</taxon>
        <taxon>Mortierellaceae</taxon>
        <taxon>Podila</taxon>
    </lineage>
</organism>
<evidence type="ECO:0000256" key="8">
    <source>
        <dbReference type="ARBA" id="ARBA00048679"/>
    </source>
</evidence>
<comment type="catalytic activity">
    <reaction evidence="7">
        <text>L-threonyl-[protein] + ATP = O-phospho-L-threonyl-[protein] + ADP + H(+)</text>
        <dbReference type="Rhea" id="RHEA:46608"/>
        <dbReference type="Rhea" id="RHEA-COMP:11060"/>
        <dbReference type="Rhea" id="RHEA-COMP:11605"/>
        <dbReference type="ChEBI" id="CHEBI:15378"/>
        <dbReference type="ChEBI" id="CHEBI:30013"/>
        <dbReference type="ChEBI" id="CHEBI:30616"/>
        <dbReference type="ChEBI" id="CHEBI:61977"/>
        <dbReference type="ChEBI" id="CHEBI:456216"/>
        <dbReference type="EC" id="2.7.11.1"/>
    </reaction>
</comment>
<keyword evidence="5 11" id="KW-0418">Kinase</keyword>
<proteinExistence type="predicted"/>
<feature type="region of interest" description="Disordered" evidence="9">
    <location>
        <begin position="539"/>
        <end position="619"/>
    </location>
</feature>
<feature type="region of interest" description="Disordered" evidence="9">
    <location>
        <begin position="1"/>
        <end position="25"/>
    </location>
</feature>
<dbReference type="Pfam" id="PF00069">
    <property type="entry name" value="Pkinase"/>
    <property type="match status" value="1"/>
</dbReference>
<dbReference type="PROSITE" id="PS50011">
    <property type="entry name" value="PROTEIN_KINASE_DOM"/>
    <property type="match status" value="1"/>
</dbReference>
<dbReference type="GO" id="GO:0004674">
    <property type="term" value="F:protein serine/threonine kinase activity"/>
    <property type="evidence" value="ECO:0007669"/>
    <property type="project" value="UniProtKB-KW"/>
</dbReference>
<comment type="caution">
    <text evidence="11">The sequence shown here is derived from an EMBL/GenBank/DDBJ whole genome shotgun (WGS) entry which is preliminary data.</text>
</comment>
<feature type="domain" description="Protein kinase" evidence="10">
    <location>
        <begin position="27"/>
        <end position="288"/>
    </location>
</feature>
<protein>
    <recommendedName>
        <fullName evidence="1">non-specific serine/threonine protein kinase</fullName>
        <ecNumber evidence="1">2.7.11.1</ecNumber>
    </recommendedName>
</protein>
<dbReference type="SUPFAM" id="SSF56112">
    <property type="entry name" value="Protein kinase-like (PK-like)"/>
    <property type="match status" value="1"/>
</dbReference>
<evidence type="ECO:0000313" key="11">
    <source>
        <dbReference type="EMBL" id="KAF9333007.1"/>
    </source>
</evidence>
<evidence type="ECO:0000256" key="9">
    <source>
        <dbReference type="SAM" id="MobiDB-lite"/>
    </source>
</evidence>
<dbReference type="Gene3D" id="3.10.20.90">
    <property type="entry name" value="Phosphatidylinositol 3-kinase Catalytic Subunit, Chain A, domain 1"/>
    <property type="match status" value="1"/>
</dbReference>
<name>A0A9P5SMK7_9FUNG</name>
<dbReference type="SMART" id="SM00220">
    <property type="entry name" value="S_TKc"/>
    <property type="match status" value="1"/>
</dbReference>
<dbReference type="CDD" id="cd13983">
    <property type="entry name" value="STKc_WNK"/>
    <property type="match status" value="1"/>
</dbReference>
<dbReference type="Gene3D" id="1.10.510.10">
    <property type="entry name" value="Transferase(Phosphotransferase) domain 1"/>
    <property type="match status" value="1"/>
</dbReference>
<evidence type="ECO:0000256" key="7">
    <source>
        <dbReference type="ARBA" id="ARBA00047899"/>
    </source>
</evidence>
<sequence>MGSSQTDQSNDTDGESPLETDPTNRFQRCDEILGEGAYKNVYRAFDQEEGVEVAWNQLRIDHLSKKEAQKILSEIEILQSIRNEHIINFYASWSTKAPNGGERIVFVTELMSSGTLKQYLKKTLKGALKPKVLKSWCRQILQGLVYLHTHNPPIIHRDLKCDNIFINGNNGQLKIGDLGLAVVRHRTHVSSVLGTPEFMAPELYDERYDEKVDIYAFGMCVLEMVTKEYPYSECTNQAQIYRKVTQGIKPQSLEQVQDPETREFINRCLDHDDRTRPSAQELLDSNFLLPCASAPPLSAAAIGLFHHPIRSLTTDGMEFMDGPLSSSATTSSNRSSLADPFLPSISPISSHPMPSIPSVLRAQPLPVKAHPQPITIPITEFTTTTVDADNKTYHIRSNLLPQTPTSDPAENTQEEQAANPGDISTQSEEPETPTLHSHANSKTCSIQVLQYGEAVGNHLNLKMICTCPVAGPRDVTVAAGTHEIKFPFDLDVDTVEEVVAEMIREQILSGDDREEATSRIQELVDGTVSARALAKETKVETRVKDTDHGRKYNRNSRQLNVPPASDMDQYGTSPTESAYDHYSSVGSSASIGWHGVDSPIESDQGYDTVHHPTPQNPPVITETTFPPLNQAHPPKSNFSLPVERYSDVVQHPVALPAHHPLSPLLVGRDRAASVPTQRPVSAFYLDQRSATESKVSTTRDKDDDVGYTSPYRHGVSSSSITSHRRSPSVDAAVMIASAPLVAPIPTSPPVLLATNVSKPLEADVGLLRVNSYQGALGTTPDIRSPSRELAPMLTHSEPELLHRSQHPISPDSGISSATSSLNEPAQSFTLAPPSLPHGIQERIPHSANSVHIEPQHSHLHSFAPPQVNGSSVILMTSEAKNDIEQWSNKVQHPMDQHTSGYNGSNYSSCPELSDDEEILDDDLKILRERQRRELERMRLQHVQQWEMMMKLKEQKSLRKSEATSPP</sequence>
<keyword evidence="12" id="KW-1185">Reference proteome</keyword>
<evidence type="ECO:0000256" key="3">
    <source>
        <dbReference type="ARBA" id="ARBA00022679"/>
    </source>
</evidence>
<keyword evidence="2" id="KW-0723">Serine/threonine-protein kinase</keyword>
<accession>A0A9P5SMK7</accession>
<dbReference type="EMBL" id="JAAAUY010000227">
    <property type="protein sequence ID" value="KAF9333007.1"/>
    <property type="molecule type" value="Genomic_DNA"/>
</dbReference>
<dbReference type="FunFam" id="1.10.510.10:FF:001565">
    <property type="entry name" value="WNK protein kinase"/>
    <property type="match status" value="1"/>
</dbReference>
<dbReference type="InterPro" id="IPR011009">
    <property type="entry name" value="Kinase-like_dom_sf"/>
</dbReference>
<evidence type="ECO:0000313" key="12">
    <source>
        <dbReference type="Proteomes" id="UP000696485"/>
    </source>
</evidence>
<dbReference type="FunFam" id="3.30.200.20:FF:000075">
    <property type="entry name" value="Probable serine/threonine-protein kinase WNK1"/>
    <property type="match status" value="1"/>
</dbReference>
<dbReference type="InterPro" id="IPR050588">
    <property type="entry name" value="WNK_Ser-Thr_kinase"/>
</dbReference>
<keyword evidence="4" id="KW-0547">Nucleotide-binding</keyword>
<dbReference type="Proteomes" id="UP000696485">
    <property type="component" value="Unassembled WGS sequence"/>
</dbReference>
<dbReference type="AlphaFoldDB" id="A0A9P5SMK7"/>
<dbReference type="InterPro" id="IPR000719">
    <property type="entry name" value="Prot_kinase_dom"/>
</dbReference>
<evidence type="ECO:0000256" key="5">
    <source>
        <dbReference type="ARBA" id="ARBA00022777"/>
    </source>
</evidence>
<keyword evidence="3" id="KW-0808">Transferase</keyword>
<dbReference type="Gene3D" id="3.30.200.20">
    <property type="entry name" value="Phosphorylase Kinase, domain 1"/>
    <property type="match status" value="1"/>
</dbReference>
<feature type="region of interest" description="Disordered" evidence="9">
    <location>
        <begin position="397"/>
        <end position="439"/>
    </location>
</feature>
<feature type="region of interest" description="Disordered" evidence="9">
    <location>
        <begin position="689"/>
        <end position="723"/>
    </location>
</feature>
<evidence type="ECO:0000256" key="4">
    <source>
        <dbReference type="ARBA" id="ARBA00022741"/>
    </source>
</evidence>
<evidence type="ECO:0000256" key="1">
    <source>
        <dbReference type="ARBA" id="ARBA00012513"/>
    </source>
</evidence>
<reference evidence="11" key="1">
    <citation type="journal article" date="2020" name="Fungal Divers.">
        <title>Resolving the Mortierellaceae phylogeny through synthesis of multi-gene phylogenetics and phylogenomics.</title>
        <authorList>
            <person name="Vandepol N."/>
            <person name="Liber J."/>
            <person name="Desiro A."/>
            <person name="Na H."/>
            <person name="Kennedy M."/>
            <person name="Barry K."/>
            <person name="Grigoriev I.V."/>
            <person name="Miller A.N."/>
            <person name="O'Donnell K."/>
            <person name="Stajich J.E."/>
            <person name="Bonito G."/>
        </authorList>
    </citation>
    <scope>NUCLEOTIDE SEQUENCE</scope>
    <source>
        <strain evidence="11">NVP1</strain>
    </source>
</reference>
<feature type="compositionally biased region" description="Basic and acidic residues" evidence="9">
    <location>
        <begin position="539"/>
        <end position="550"/>
    </location>
</feature>
<dbReference type="EC" id="2.7.11.1" evidence="1"/>